<sequence>MHNFGGLITNEWLKMSKKRSFFIGYAVMLVTVIGFAFLIKQLSSEELPSMLDFTASIMTTNGVGQIVTIIAVIFTAGIVAKEHQLGTIKFLLIRAHGRSKILASKYVAAILFAVSLIIFTIAAALASSGALFGFATASGDGTWLLVAKGILFQTVYTLIYVSLTFMFGILTRSTGATIGIGMTAVLLEGLIQMLLSRYEFSKYLLFMNMDLSLFAGENSTINDLVFPSAISAIYVCLFIAVSFVSFKKRDIA</sequence>
<dbReference type="PANTHER" id="PTHR37305:SF1">
    <property type="entry name" value="MEMBRANE PROTEIN"/>
    <property type="match status" value="1"/>
</dbReference>
<feature type="transmembrane region" description="Helical" evidence="1">
    <location>
        <begin position="150"/>
        <end position="170"/>
    </location>
</feature>
<feature type="transmembrane region" description="Helical" evidence="1">
    <location>
        <begin position="177"/>
        <end position="195"/>
    </location>
</feature>
<keyword evidence="1" id="KW-0812">Transmembrane</keyword>
<feature type="transmembrane region" description="Helical" evidence="1">
    <location>
        <begin position="224"/>
        <end position="246"/>
    </location>
</feature>
<dbReference type="PANTHER" id="PTHR37305">
    <property type="entry name" value="INTEGRAL MEMBRANE PROTEIN-RELATED"/>
    <property type="match status" value="1"/>
</dbReference>
<dbReference type="AlphaFoldDB" id="A0A7W5GCG6"/>
<evidence type="ECO:0000256" key="1">
    <source>
        <dbReference type="SAM" id="Phobius"/>
    </source>
</evidence>
<dbReference type="Proteomes" id="UP000518605">
    <property type="component" value="Unassembled WGS sequence"/>
</dbReference>
<dbReference type="Pfam" id="PF12730">
    <property type="entry name" value="ABC2_membrane_4"/>
    <property type="match status" value="1"/>
</dbReference>
<accession>A0A7W5GCG6</accession>
<comment type="caution">
    <text evidence="2">The sequence shown here is derived from an EMBL/GenBank/DDBJ whole genome shotgun (WGS) entry which is preliminary data.</text>
</comment>
<keyword evidence="1" id="KW-1133">Transmembrane helix</keyword>
<gene>
    <name evidence="2" type="ORF">FHS16_004877</name>
</gene>
<protein>
    <submittedName>
        <fullName evidence="2">ABC-2 type transport system permease protein</fullName>
    </submittedName>
</protein>
<organism evidence="2 3">
    <name type="scientific">Paenibacillus endophyticus</name>
    <dbReference type="NCBI Taxonomy" id="1294268"/>
    <lineage>
        <taxon>Bacteria</taxon>
        <taxon>Bacillati</taxon>
        <taxon>Bacillota</taxon>
        <taxon>Bacilli</taxon>
        <taxon>Bacillales</taxon>
        <taxon>Paenibacillaceae</taxon>
        <taxon>Paenibacillus</taxon>
    </lineage>
</organism>
<feature type="transmembrane region" description="Helical" evidence="1">
    <location>
        <begin position="62"/>
        <end position="80"/>
    </location>
</feature>
<dbReference type="RefSeq" id="WP_183568885.1">
    <property type="nucleotide sequence ID" value="NZ_CBCSLB010000019.1"/>
</dbReference>
<proteinExistence type="predicted"/>
<dbReference type="EMBL" id="JACHXW010000019">
    <property type="protein sequence ID" value="MBB3154795.1"/>
    <property type="molecule type" value="Genomic_DNA"/>
</dbReference>
<feature type="transmembrane region" description="Helical" evidence="1">
    <location>
        <begin position="106"/>
        <end position="130"/>
    </location>
</feature>
<evidence type="ECO:0000313" key="2">
    <source>
        <dbReference type="EMBL" id="MBB3154795.1"/>
    </source>
</evidence>
<keyword evidence="1" id="KW-0472">Membrane</keyword>
<keyword evidence="3" id="KW-1185">Reference proteome</keyword>
<evidence type="ECO:0000313" key="3">
    <source>
        <dbReference type="Proteomes" id="UP000518605"/>
    </source>
</evidence>
<reference evidence="2 3" key="1">
    <citation type="submission" date="2020-08" db="EMBL/GenBank/DDBJ databases">
        <title>Genomic Encyclopedia of Type Strains, Phase III (KMG-III): the genomes of soil and plant-associated and newly described type strains.</title>
        <authorList>
            <person name="Whitman W."/>
        </authorList>
    </citation>
    <scope>NUCLEOTIDE SEQUENCE [LARGE SCALE GENOMIC DNA]</scope>
    <source>
        <strain evidence="2 3">CECT 8234</strain>
    </source>
</reference>
<name>A0A7W5GCG6_9BACL</name>
<feature type="transmembrane region" description="Helical" evidence="1">
    <location>
        <begin position="21"/>
        <end position="42"/>
    </location>
</feature>